<dbReference type="GO" id="GO:0005829">
    <property type="term" value="C:cytosol"/>
    <property type="evidence" value="ECO:0007669"/>
    <property type="project" value="TreeGrafter"/>
</dbReference>
<organism evidence="2 3">
    <name type="scientific">Salipiger aestuarii</name>
    <dbReference type="NCBI Taxonomy" id="568098"/>
    <lineage>
        <taxon>Bacteria</taxon>
        <taxon>Pseudomonadati</taxon>
        <taxon>Pseudomonadota</taxon>
        <taxon>Alphaproteobacteria</taxon>
        <taxon>Rhodobacterales</taxon>
        <taxon>Roseobacteraceae</taxon>
        <taxon>Salipiger</taxon>
    </lineage>
</organism>
<dbReference type="GO" id="GO:0003700">
    <property type="term" value="F:DNA-binding transcription factor activity"/>
    <property type="evidence" value="ECO:0007669"/>
    <property type="project" value="TreeGrafter"/>
</dbReference>
<dbReference type="RefSeq" id="WP_223865911.1">
    <property type="nucleotide sequence ID" value="NZ_LIGK01000010.1"/>
</dbReference>
<accession>A0A327YJ80</accession>
<dbReference type="PROSITE" id="PS51197">
    <property type="entry name" value="HTH_RRF2_2"/>
    <property type="match status" value="1"/>
</dbReference>
<dbReference type="NCBIfam" id="TIGR00738">
    <property type="entry name" value="rrf2_super"/>
    <property type="match status" value="1"/>
</dbReference>
<dbReference type="PANTHER" id="PTHR33221:SF4">
    <property type="entry name" value="HTH-TYPE TRANSCRIPTIONAL REPRESSOR NSRR"/>
    <property type="match status" value="1"/>
</dbReference>
<dbReference type="InterPro" id="IPR036388">
    <property type="entry name" value="WH-like_DNA-bd_sf"/>
</dbReference>
<sequence>MRVTKRTNIAIRVLMHCAANTGRLVTKSEIAQRCNASENHLAQVINQLAQLGYLHTQRGRNGGLELARAADRIQIGDVFRALEAPVPLAECFADVDNTCPLTEACRLRVALSDAASAFYATLDPITLDALVCDNAPLMDILAPGIGCRPAPTRPRPPAAPQEALAAQ</sequence>
<keyword evidence="1" id="KW-0238">DNA-binding</keyword>
<dbReference type="GO" id="GO:0003677">
    <property type="term" value="F:DNA binding"/>
    <property type="evidence" value="ECO:0007669"/>
    <property type="project" value="UniProtKB-KW"/>
</dbReference>
<keyword evidence="3" id="KW-1185">Reference proteome</keyword>
<dbReference type="Gene3D" id="1.10.10.10">
    <property type="entry name" value="Winged helix-like DNA-binding domain superfamily/Winged helix DNA-binding domain"/>
    <property type="match status" value="1"/>
</dbReference>
<comment type="caution">
    <text evidence="2">The sequence shown here is derived from an EMBL/GenBank/DDBJ whole genome shotgun (WGS) entry which is preliminary data.</text>
</comment>
<dbReference type="EMBL" id="QLMG01000013">
    <property type="protein sequence ID" value="RAK18349.1"/>
    <property type="molecule type" value="Genomic_DNA"/>
</dbReference>
<dbReference type="InterPro" id="IPR000944">
    <property type="entry name" value="Tscrpt_reg_Rrf2"/>
</dbReference>
<dbReference type="PANTHER" id="PTHR33221">
    <property type="entry name" value="WINGED HELIX-TURN-HELIX TRANSCRIPTIONAL REGULATOR, RRF2 FAMILY"/>
    <property type="match status" value="1"/>
</dbReference>
<protein>
    <submittedName>
        <fullName evidence="2">BadM/Rrf2 family transcriptional regulator</fullName>
    </submittedName>
</protein>
<dbReference type="AlphaFoldDB" id="A0A327YJ80"/>
<reference evidence="2 3" key="1">
    <citation type="submission" date="2018-06" db="EMBL/GenBank/DDBJ databases">
        <title>Genomic Encyclopedia of Archaeal and Bacterial Type Strains, Phase II (KMG-II): from individual species to whole genera.</title>
        <authorList>
            <person name="Goeker M."/>
        </authorList>
    </citation>
    <scope>NUCLEOTIDE SEQUENCE [LARGE SCALE GENOMIC DNA]</scope>
    <source>
        <strain evidence="2 3">DSM 22011</strain>
    </source>
</reference>
<gene>
    <name evidence="2" type="ORF">ATI53_101368</name>
</gene>
<dbReference type="Proteomes" id="UP000249165">
    <property type="component" value="Unassembled WGS sequence"/>
</dbReference>
<proteinExistence type="predicted"/>
<dbReference type="InterPro" id="IPR036390">
    <property type="entry name" value="WH_DNA-bd_sf"/>
</dbReference>
<name>A0A327YJ80_9RHOB</name>
<evidence type="ECO:0000313" key="2">
    <source>
        <dbReference type="EMBL" id="RAK18349.1"/>
    </source>
</evidence>
<evidence type="ECO:0000313" key="3">
    <source>
        <dbReference type="Proteomes" id="UP000249165"/>
    </source>
</evidence>
<dbReference type="SUPFAM" id="SSF46785">
    <property type="entry name" value="Winged helix' DNA-binding domain"/>
    <property type="match status" value="1"/>
</dbReference>
<dbReference type="Pfam" id="PF02082">
    <property type="entry name" value="Rrf2"/>
    <property type="match status" value="1"/>
</dbReference>
<evidence type="ECO:0000256" key="1">
    <source>
        <dbReference type="ARBA" id="ARBA00023125"/>
    </source>
</evidence>